<dbReference type="Pfam" id="PF03625">
    <property type="entry name" value="DUF302"/>
    <property type="match status" value="1"/>
</dbReference>
<organism evidence="2 3">
    <name type="scientific">Nocardioides glacieisoli</name>
    <dbReference type="NCBI Taxonomy" id="1168730"/>
    <lineage>
        <taxon>Bacteria</taxon>
        <taxon>Bacillati</taxon>
        <taxon>Actinomycetota</taxon>
        <taxon>Actinomycetes</taxon>
        <taxon>Propionibacteriales</taxon>
        <taxon>Nocardioidaceae</taxon>
        <taxon>Nocardioides</taxon>
    </lineage>
</organism>
<dbReference type="AlphaFoldDB" id="A0A4Q2S3C5"/>
<dbReference type="InterPro" id="IPR035923">
    <property type="entry name" value="TT1751-like_sf"/>
</dbReference>
<dbReference type="PIRSF" id="PIRSF021774">
    <property type="entry name" value="UCP021774"/>
    <property type="match status" value="1"/>
</dbReference>
<protein>
    <submittedName>
        <fullName evidence="2">DUF302 domain-containing protein</fullName>
    </submittedName>
</protein>
<dbReference type="Proteomes" id="UP000291838">
    <property type="component" value="Unassembled WGS sequence"/>
</dbReference>
<keyword evidence="3" id="KW-1185">Reference proteome</keyword>
<dbReference type="OrthoDB" id="9791067at2"/>
<evidence type="ECO:0000259" key="1">
    <source>
        <dbReference type="Pfam" id="PF03625"/>
    </source>
</evidence>
<dbReference type="EMBL" id="SDWS01000001">
    <property type="protein sequence ID" value="RYB96058.1"/>
    <property type="molecule type" value="Genomic_DNA"/>
</dbReference>
<feature type="domain" description="DUF302" evidence="1">
    <location>
        <begin position="35"/>
        <end position="98"/>
    </location>
</feature>
<dbReference type="PANTHER" id="PTHR38342">
    <property type="entry name" value="SLR5037 PROTEIN"/>
    <property type="match status" value="1"/>
</dbReference>
<dbReference type="RefSeq" id="WP_129473011.1">
    <property type="nucleotide sequence ID" value="NZ_SDWS01000001.1"/>
</dbReference>
<reference evidence="2 3" key="1">
    <citation type="submission" date="2019-01" db="EMBL/GenBank/DDBJ databases">
        <title>Novel species of Nocardioides.</title>
        <authorList>
            <person name="Liu Q."/>
            <person name="Xin Y.-H."/>
        </authorList>
    </citation>
    <scope>NUCLEOTIDE SEQUENCE [LARGE SCALE GENOMIC DNA]</scope>
    <source>
        <strain evidence="2 3">HLT3-15</strain>
    </source>
</reference>
<dbReference type="Gene3D" id="3.30.310.70">
    <property type="entry name" value="TT1751-like domain"/>
    <property type="match status" value="1"/>
</dbReference>
<dbReference type="CDD" id="cd14797">
    <property type="entry name" value="DUF302"/>
    <property type="match status" value="1"/>
</dbReference>
<dbReference type="SUPFAM" id="SSF103247">
    <property type="entry name" value="TT1751-like"/>
    <property type="match status" value="1"/>
</dbReference>
<evidence type="ECO:0000313" key="2">
    <source>
        <dbReference type="EMBL" id="RYB96058.1"/>
    </source>
</evidence>
<sequence>MGFTISRTLAVPYDEALAATREALSDQGFGILTEIDLAATMKAKLDVDLPPQTILGACRPALAYEAITVDPSIAAVLPCNVVVRSLDATTTLVEAFDPDAMMGLADTGALDTVAADAKQRLTAALAALPEED</sequence>
<name>A0A4Q2S3C5_9ACTN</name>
<dbReference type="PANTHER" id="PTHR38342:SF1">
    <property type="entry name" value="SLR5037 PROTEIN"/>
    <property type="match status" value="1"/>
</dbReference>
<gene>
    <name evidence="2" type="ORF">EUA06_00200</name>
</gene>
<dbReference type="InterPro" id="IPR016796">
    <property type="entry name" value="UCP021774"/>
</dbReference>
<evidence type="ECO:0000313" key="3">
    <source>
        <dbReference type="Proteomes" id="UP000291838"/>
    </source>
</evidence>
<accession>A0A4Q2S3C5</accession>
<dbReference type="InterPro" id="IPR005180">
    <property type="entry name" value="DUF302"/>
</dbReference>
<comment type="caution">
    <text evidence="2">The sequence shown here is derived from an EMBL/GenBank/DDBJ whole genome shotgun (WGS) entry which is preliminary data.</text>
</comment>
<proteinExistence type="predicted"/>